<dbReference type="InterPro" id="IPR038086">
    <property type="entry name" value="DUF2789_sf"/>
</dbReference>
<name>A0A1H8DI44_9BURK</name>
<reference evidence="1 2" key="1">
    <citation type="submission" date="2016-10" db="EMBL/GenBank/DDBJ databases">
        <authorList>
            <person name="de Groot N.N."/>
        </authorList>
    </citation>
    <scope>NUCLEOTIDE SEQUENCE [LARGE SCALE GENOMIC DNA]</scope>
    <source>
        <strain evidence="1 2">DSM 15123</strain>
    </source>
</reference>
<dbReference type="Gene3D" id="1.10.10.1130">
    <property type="entry name" value="Uncharacterised protein PF10982, DUF2789"/>
    <property type="match status" value="1"/>
</dbReference>
<dbReference type="EMBL" id="FOCW01000001">
    <property type="protein sequence ID" value="SEN06991.1"/>
    <property type="molecule type" value="Genomic_DNA"/>
</dbReference>
<dbReference type="InterPro" id="IPR021250">
    <property type="entry name" value="DUF2789"/>
</dbReference>
<proteinExistence type="predicted"/>
<dbReference type="Pfam" id="PF10982">
    <property type="entry name" value="DUF2789"/>
    <property type="match status" value="1"/>
</dbReference>
<accession>A0A1H8DI44</accession>
<dbReference type="OrthoDB" id="5828847at2"/>
<dbReference type="STRING" id="1121117.SAMN02745977_00332"/>
<gene>
    <name evidence="1" type="ORF">SAMN02745977_00332</name>
</gene>
<dbReference type="Proteomes" id="UP000199531">
    <property type="component" value="Unassembled WGS sequence"/>
</dbReference>
<protein>
    <recommendedName>
        <fullName evidence="3">DUF2789 domain-containing protein</fullName>
    </recommendedName>
</protein>
<dbReference type="RefSeq" id="WP_091813092.1">
    <property type="nucleotide sequence ID" value="NZ_FOCW01000001.1"/>
</dbReference>
<evidence type="ECO:0000313" key="1">
    <source>
        <dbReference type="EMBL" id="SEN06991.1"/>
    </source>
</evidence>
<keyword evidence="2" id="KW-1185">Reference proteome</keyword>
<evidence type="ECO:0008006" key="3">
    <source>
        <dbReference type="Google" id="ProtNLM"/>
    </source>
</evidence>
<organism evidence="1 2">
    <name type="scientific">Brachymonas denitrificans DSM 15123</name>
    <dbReference type="NCBI Taxonomy" id="1121117"/>
    <lineage>
        <taxon>Bacteria</taxon>
        <taxon>Pseudomonadati</taxon>
        <taxon>Pseudomonadota</taxon>
        <taxon>Betaproteobacteria</taxon>
        <taxon>Burkholderiales</taxon>
        <taxon>Comamonadaceae</taxon>
        <taxon>Brachymonas</taxon>
    </lineage>
</organism>
<dbReference type="AlphaFoldDB" id="A0A1H8DI44"/>
<evidence type="ECO:0000313" key="2">
    <source>
        <dbReference type="Proteomes" id="UP000199531"/>
    </source>
</evidence>
<sequence length="86" mass="9573">MYTDSFDLRALFDQLGLESSAAAIECFCAQNKLPDGLPLHKAAFWSEHQSRFLREEIACDAAWAPVVDELNALLRGSPEDTDACRI</sequence>